<feature type="transmembrane region" description="Helical" evidence="1">
    <location>
        <begin position="196"/>
        <end position="216"/>
    </location>
</feature>
<keyword evidence="1" id="KW-1133">Transmembrane helix</keyword>
<feature type="transmembrane region" description="Helical" evidence="1">
    <location>
        <begin position="97"/>
        <end position="119"/>
    </location>
</feature>
<feature type="transmembrane region" description="Helical" evidence="1">
    <location>
        <begin position="424"/>
        <end position="446"/>
    </location>
</feature>
<dbReference type="RefSeq" id="WP_204683570.1">
    <property type="nucleotide sequence ID" value="NZ_BSNR01000007.1"/>
</dbReference>
<keyword evidence="3" id="KW-1185">Reference proteome</keyword>
<dbReference type="Proteomes" id="UP001430149">
    <property type="component" value="Unassembled WGS sequence"/>
</dbReference>
<protein>
    <submittedName>
        <fullName evidence="2">Uncharacterized protein</fullName>
    </submittedName>
</protein>
<feature type="transmembrane region" description="Helical" evidence="1">
    <location>
        <begin position="228"/>
        <end position="246"/>
    </location>
</feature>
<sequence>MTLLFVGGFLICLTMTLAIGWPIAVFLGFSTRLGSIGFSVGLGLGVILIGCRAVQLWFSIAQVTWHMWLCVFGYLLAAWWPVKVRSALVDYVGKYRVHLALIAVAIAAVAMALNVPILLGEAIQFDGSRNADSFTFVSSARYMAHHAFYGDGDFNPSRPVYSILRSYFGEGAIQPRPAAEGLLAWLGATFDADPMYLYNGLLTAGMLLGGLSIMAFLPEHMALSPERFALLLPLMLACPTLLFVAINSNFANAFMLAPATVYVALGGVQRRWGTFVAGVIAVGCLMSGYPELLLFVGLMRFFAVVGRGIVTARFLPIAFNSGLLLLEVLASCALFPWAAKSALIVYRTTLGVSRAGASDQVGNMYAGVPAAIVAAAFLLTAWNDLKRYASGERLRTLFAGVLLAFTAAQLLMVIRGYPYGGFKIAEYFVTVLSAMVMVCGAIGLSVEAGASRTRMQQSRLVLIASTVLAVLWQDVRLLKRSWAFAEDRQVTHDLVAAGRWMQRHIPNGPVALGHTSASFYYGHWVPYVTGAHLVYDWADPDAAGYLSPYLREAETVRFSDAQVLLFIDDIGMPDETPDSELARFGRIHLVCKPSDE</sequence>
<feature type="transmembrane region" description="Helical" evidence="1">
    <location>
        <begin position="275"/>
        <end position="302"/>
    </location>
</feature>
<dbReference type="EMBL" id="JADIKE010000038">
    <property type="protein sequence ID" value="MBM7127034.1"/>
    <property type="molecule type" value="Genomic_DNA"/>
</dbReference>
<evidence type="ECO:0000313" key="2">
    <source>
        <dbReference type="EMBL" id="MBM7127034.1"/>
    </source>
</evidence>
<evidence type="ECO:0000313" key="3">
    <source>
        <dbReference type="Proteomes" id="UP001430149"/>
    </source>
</evidence>
<feature type="transmembrane region" description="Helical" evidence="1">
    <location>
        <begin position="36"/>
        <end position="58"/>
    </location>
</feature>
<name>A0ABS2K7A2_9GAMM</name>
<feature type="transmembrane region" description="Helical" evidence="1">
    <location>
        <begin position="397"/>
        <end position="418"/>
    </location>
</feature>
<keyword evidence="1" id="KW-0472">Membrane</keyword>
<feature type="transmembrane region" description="Helical" evidence="1">
    <location>
        <begin position="65"/>
        <end position="82"/>
    </location>
</feature>
<feature type="transmembrane region" description="Helical" evidence="1">
    <location>
        <begin position="364"/>
        <end position="385"/>
    </location>
</feature>
<gene>
    <name evidence="2" type="ORF">ISP19_16785</name>
</gene>
<evidence type="ECO:0000256" key="1">
    <source>
        <dbReference type="SAM" id="Phobius"/>
    </source>
</evidence>
<organism evidence="2 3">
    <name type="scientific">Dyella flava</name>
    <dbReference type="NCBI Taxonomy" id="1920170"/>
    <lineage>
        <taxon>Bacteria</taxon>
        <taxon>Pseudomonadati</taxon>
        <taxon>Pseudomonadota</taxon>
        <taxon>Gammaproteobacteria</taxon>
        <taxon>Lysobacterales</taxon>
        <taxon>Rhodanobacteraceae</taxon>
        <taxon>Dyella</taxon>
    </lineage>
</organism>
<feature type="transmembrane region" description="Helical" evidence="1">
    <location>
        <begin position="253"/>
        <end position="269"/>
    </location>
</feature>
<proteinExistence type="predicted"/>
<feature type="transmembrane region" description="Helical" evidence="1">
    <location>
        <begin position="314"/>
        <end position="339"/>
    </location>
</feature>
<reference evidence="2" key="1">
    <citation type="submission" date="2020-10" db="EMBL/GenBank/DDBJ databases">
        <title>Phylogeny of dyella-like bacteria.</title>
        <authorList>
            <person name="Fu J."/>
        </authorList>
    </citation>
    <scope>NUCLEOTIDE SEQUENCE</scope>
    <source>
        <strain evidence="2">DHOC52</strain>
    </source>
</reference>
<keyword evidence="1" id="KW-0812">Transmembrane</keyword>
<comment type="caution">
    <text evidence="2">The sequence shown here is derived from an EMBL/GenBank/DDBJ whole genome shotgun (WGS) entry which is preliminary data.</text>
</comment>
<accession>A0ABS2K7A2</accession>